<dbReference type="PIRSF" id="PIRSF006621">
    <property type="entry name" value="Dus"/>
    <property type="match status" value="1"/>
</dbReference>
<evidence type="ECO:0000256" key="13">
    <source>
        <dbReference type="PIRSR" id="PIRSR006621-1"/>
    </source>
</evidence>
<feature type="binding site" evidence="14">
    <location>
        <begin position="231"/>
        <end position="232"/>
    </location>
    <ligand>
        <name>FMN</name>
        <dbReference type="ChEBI" id="CHEBI:58210"/>
    </ligand>
</feature>
<feature type="binding site" evidence="14">
    <location>
        <position position="176"/>
    </location>
    <ligand>
        <name>FMN</name>
        <dbReference type="ChEBI" id="CHEBI:58210"/>
    </ligand>
</feature>
<dbReference type="GO" id="GO:0050660">
    <property type="term" value="F:flavin adenine dinucleotide binding"/>
    <property type="evidence" value="ECO:0007669"/>
    <property type="project" value="InterPro"/>
</dbReference>
<dbReference type="EMBL" id="LAQJ01000094">
    <property type="protein sequence ID" value="KKO20534.1"/>
    <property type="molecule type" value="Genomic_DNA"/>
</dbReference>
<dbReference type="Gene3D" id="1.10.1200.80">
    <property type="entry name" value="Putative flavin oxidoreducatase, domain 2"/>
    <property type="match status" value="1"/>
</dbReference>
<reference evidence="16 17" key="1">
    <citation type="journal article" date="2013" name="BMC Microbiol.">
        <title>Identification of the type II cytochrome c maturation pathway in anammox bacteria by comparative genomics.</title>
        <authorList>
            <person name="Ferousi C."/>
            <person name="Speth D.R."/>
            <person name="Reimann J."/>
            <person name="Op den Camp H.J."/>
            <person name="Allen J.W."/>
            <person name="Keltjens J.T."/>
            <person name="Jetten M.S."/>
        </authorList>
    </citation>
    <scope>NUCLEOTIDE SEQUENCE [LARGE SCALE GENOMIC DNA]</scope>
    <source>
        <strain evidence="16">RU1</strain>
    </source>
</reference>
<evidence type="ECO:0000313" key="16">
    <source>
        <dbReference type="EMBL" id="KKO20534.1"/>
    </source>
</evidence>
<dbReference type="PROSITE" id="PS01136">
    <property type="entry name" value="UPF0034"/>
    <property type="match status" value="1"/>
</dbReference>
<evidence type="ECO:0000256" key="5">
    <source>
        <dbReference type="ARBA" id="ARBA00022643"/>
    </source>
</evidence>
<accession>A0A0M2V1E1</accession>
<keyword evidence="5 12" id="KW-0288">FMN</keyword>
<gene>
    <name evidence="16" type="ORF">BROFUL_00742</name>
</gene>
<dbReference type="Proteomes" id="UP000034954">
    <property type="component" value="Unassembled WGS sequence"/>
</dbReference>
<comment type="cofactor">
    <cofactor evidence="1 12 14">
        <name>FMN</name>
        <dbReference type="ChEBI" id="CHEBI:58210"/>
    </cofactor>
</comment>
<comment type="function">
    <text evidence="2 12">Catalyzes the synthesis of 5,6-dihydrouridine (D), a modified base found in the D-loop of most tRNAs, via the reduction of the C5-C6 double bond in target uridines.</text>
</comment>
<dbReference type="PANTHER" id="PTHR45846:SF1">
    <property type="entry name" value="TRNA-DIHYDROURIDINE(47) SYNTHASE [NAD(P)(+)]-LIKE"/>
    <property type="match status" value="1"/>
</dbReference>
<dbReference type="PATRIC" id="fig|380242.3.peg.935"/>
<comment type="caution">
    <text evidence="16">The sequence shown here is derived from an EMBL/GenBank/DDBJ whole genome shotgun (WGS) entry which is preliminary data.</text>
</comment>
<evidence type="ECO:0000256" key="8">
    <source>
        <dbReference type="ARBA" id="ARBA00022884"/>
    </source>
</evidence>
<dbReference type="InterPro" id="IPR001269">
    <property type="entry name" value="DUS_fam"/>
</dbReference>
<dbReference type="SUPFAM" id="SSF51395">
    <property type="entry name" value="FMN-linked oxidoreductases"/>
    <property type="match status" value="1"/>
</dbReference>
<dbReference type="PANTHER" id="PTHR45846">
    <property type="entry name" value="TRNA-DIHYDROURIDINE(47) SYNTHASE [NAD(P)(+)]-LIKE"/>
    <property type="match status" value="1"/>
</dbReference>
<dbReference type="InterPro" id="IPR035587">
    <property type="entry name" value="DUS-like_FMN-bd"/>
</dbReference>
<evidence type="ECO:0000256" key="9">
    <source>
        <dbReference type="ARBA" id="ARBA00023002"/>
    </source>
</evidence>
<keyword evidence="9 12" id="KW-0560">Oxidoreductase</keyword>
<evidence type="ECO:0000256" key="2">
    <source>
        <dbReference type="ARBA" id="ARBA00002790"/>
    </source>
</evidence>
<dbReference type="CDD" id="cd02801">
    <property type="entry name" value="DUS_like_FMN"/>
    <property type="match status" value="1"/>
</dbReference>
<evidence type="ECO:0000256" key="14">
    <source>
        <dbReference type="PIRSR" id="PIRSR006621-2"/>
    </source>
</evidence>
<keyword evidence="7" id="KW-0521">NADP</keyword>
<evidence type="ECO:0000256" key="6">
    <source>
        <dbReference type="ARBA" id="ARBA00022694"/>
    </source>
</evidence>
<dbReference type="AlphaFoldDB" id="A0A0M2V1E1"/>
<evidence type="ECO:0000256" key="7">
    <source>
        <dbReference type="ARBA" id="ARBA00022857"/>
    </source>
</evidence>
<comment type="catalytic activity">
    <reaction evidence="10">
        <text>a 5,6-dihydrouridine in tRNA + NADP(+) = a uridine in tRNA + NADPH + H(+)</text>
        <dbReference type="Rhea" id="RHEA:23624"/>
        <dbReference type="Rhea" id="RHEA-COMP:13339"/>
        <dbReference type="Rhea" id="RHEA-COMP:13887"/>
        <dbReference type="ChEBI" id="CHEBI:15378"/>
        <dbReference type="ChEBI" id="CHEBI:57783"/>
        <dbReference type="ChEBI" id="CHEBI:58349"/>
        <dbReference type="ChEBI" id="CHEBI:65315"/>
        <dbReference type="ChEBI" id="CHEBI:74443"/>
    </reaction>
</comment>
<dbReference type="GO" id="GO:0017150">
    <property type="term" value="F:tRNA dihydrouridine synthase activity"/>
    <property type="evidence" value="ECO:0007669"/>
    <property type="project" value="InterPro"/>
</dbReference>
<evidence type="ECO:0000256" key="4">
    <source>
        <dbReference type="ARBA" id="ARBA00022630"/>
    </source>
</evidence>
<comment type="catalytic activity">
    <reaction evidence="11">
        <text>a 5,6-dihydrouridine in tRNA + NAD(+) = a uridine in tRNA + NADH + H(+)</text>
        <dbReference type="Rhea" id="RHEA:54452"/>
        <dbReference type="Rhea" id="RHEA-COMP:13339"/>
        <dbReference type="Rhea" id="RHEA-COMP:13887"/>
        <dbReference type="ChEBI" id="CHEBI:15378"/>
        <dbReference type="ChEBI" id="CHEBI:57540"/>
        <dbReference type="ChEBI" id="CHEBI:57945"/>
        <dbReference type="ChEBI" id="CHEBI:65315"/>
        <dbReference type="ChEBI" id="CHEBI:74443"/>
    </reaction>
</comment>
<name>A0A0M2V1E1_9BACT</name>
<feature type="active site" description="Proton donor" evidence="13">
    <location>
        <position position="107"/>
    </location>
</feature>
<evidence type="ECO:0000256" key="12">
    <source>
        <dbReference type="PIRNR" id="PIRNR006621"/>
    </source>
</evidence>
<evidence type="ECO:0000256" key="1">
    <source>
        <dbReference type="ARBA" id="ARBA00001917"/>
    </source>
</evidence>
<dbReference type="NCBIfam" id="TIGR00737">
    <property type="entry name" value="nifR3_yhdG"/>
    <property type="match status" value="1"/>
</dbReference>
<feature type="binding site" evidence="14">
    <location>
        <position position="77"/>
    </location>
    <ligand>
        <name>FMN</name>
        <dbReference type="ChEBI" id="CHEBI:58210"/>
    </ligand>
</feature>
<dbReference type="GO" id="GO:0000049">
    <property type="term" value="F:tRNA binding"/>
    <property type="evidence" value="ECO:0007669"/>
    <property type="project" value="UniProtKB-KW"/>
</dbReference>
<dbReference type="InterPro" id="IPR004652">
    <property type="entry name" value="DusB-like"/>
</dbReference>
<keyword evidence="6 12" id="KW-0819">tRNA processing</keyword>
<evidence type="ECO:0000256" key="10">
    <source>
        <dbReference type="ARBA" id="ARBA00048205"/>
    </source>
</evidence>
<dbReference type="Gene3D" id="3.20.20.70">
    <property type="entry name" value="Aldolase class I"/>
    <property type="match status" value="1"/>
</dbReference>
<dbReference type="InterPro" id="IPR024036">
    <property type="entry name" value="tRNA-dHydroUridine_Synthase_C"/>
</dbReference>
<keyword evidence="17" id="KW-1185">Reference proteome</keyword>
<keyword evidence="3" id="KW-0820">tRNA-binding</keyword>
<keyword evidence="8" id="KW-0694">RNA-binding</keyword>
<dbReference type="InterPro" id="IPR018517">
    <property type="entry name" value="tRNA_hU_synthase_CS"/>
</dbReference>
<sequence length="325" mass="36354">MYTMNPHFYVRNIPICGDVILSPMAGFSDIPFRLICREFGMAMSYTEVISMDGVLWNNRKTLKLLEFSPKERPVVFQILGNDEDKIVEACRVIEQLGPDIIDVNMGCSVSDIAGKGAGAGLLKDPAKIGRIFHKLTTTLRVPVTGKIRLGWDDKSRNYLEVAKILEDNGASLIAVHGRTRSQFFYGKADWNAIAEVKQSVNIPVIGNGDVRCVADIDRIRKTTGCDGVMIGRAAIGHPWIFQHKDRDQVAVADKIELIRRHLSLMLEHYGYDIGVILFRKHATKYIMGLPNASELRPRLVTCNSHEEIIDLIASHYGHIREQAAA</sequence>
<evidence type="ECO:0000256" key="3">
    <source>
        <dbReference type="ARBA" id="ARBA00022555"/>
    </source>
</evidence>
<feature type="domain" description="DUS-like FMN-binding" evidence="15">
    <location>
        <begin position="21"/>
        <end position="308"/>
    </location>
</feature>
<proteinExistence type="inferred from homology"/>
<comment type="similarity">
    <text evidence="12">Belongs to the dus family.</text>
</comment>
<evidence type="ECO:0000256" key="11">
    <source>
        <dbReference type="ARBA" id="ARBA00048802"/>
    </source>
</evidence>
<evidence type="ECO:0000259" key="15">
    <source>
        <dbReference type="Pfam" id="PF01207"/>
    </source>
</evidence>
<dbReference type="InterPro" id="IPR013785">
    <property type="entry name" value="Aldolase_TIM"/>
</dbReference>
<protein>
    <recommendedName>
        <fullName evidence="12">tRNA-dihydrouridine synthase</fullName>
        <ecNumber evidence="12">1.3.1.-</ecNumber>
    </recommendedName>
</protein>
<keyword evidence="4 12" id="KW-0285">Flavoprotein</keyword>
<dbReference type="EC" id="1.3.1.-" evidence="12"/>
<feature type="binding site" evidence="14">
    <location>
        <position position="146"/>
    </location>
    <ligand>
        <name>FMN</name>
        <dbReference type="ChEBI" id="CHEBI:58210"/>
    </ligand>
</feature>
<keyword evidence="14" id="KW-0547">Nucleotide-binding</keyword>
<dbReference type="Pfam" id="PF01207">
    <property type="entry name" value="Dus"/>
    <property type="match status" value="1"/>
</dbReference>
<feature type="binding site" evidence="14">
    <location>
        <begin position="23"/>
        <end position="25"/>
    </location>
    <ligand>
        <name>FMN</name>
        <dbReference type="ChEBI" id="CHEBI:58210"/>
    </ligand>
</feature>
<organism evidence="16 17">
    <name type="scientific">Candidatus Brocadia fulgida</name>
    <dbReference type="NCBI Taxonomy" id="380242"/>
    <lineage>
        <taxon>Bacteria</taxon>
        <taxon>Pseudomonadati</taxon>
        <taxon>Planctomycetota</taxon>
        <taxon>Candidatus Brocadiia</taxon>
        <taxon>Candidatus Brocadiales</taxon>
        <taxon>Candidatus Brocadiaceae</taxon>
        <taxon>Candidatus Brocadia</taxon>
    </lineage>
</organism>
<evidence type="ECO:0000313" key="17">
    <source>
        <dbReference type="Proteomes" id="UP000034954"/>
    </source>
</evidence>